<evidence type="ECO:0000313" key="2">
    <source>
        <dbReference type="EMBL" id="EXJ92064.1"/>
    </source>
</evidence>
<dbReference type="AlphaFoldDB" id="W9ZC26"/>
<dbReference type="EMBL" id="AMGY01000001">
    <property type="protein sequence ID" value="EXJ92064.1"/>
    <property type="molecule type" value="Genomic_DNA"/>
</dbReference>
<protein>
    <submittedName>
        <fullName evidence="2">Uncharacterized protein</fullName>
    </submittedName>
</protein>
<dbReference type="Pfam" id="PF11905">
    <property type="entry name" value="DUF3425"/>
    <property type="match status" value="1"/>
</dbReference>
<comment type="caution">
    <text evidence="2">The sequence shown here is derived from an EMBL/GenBank/DDBJ whole genome shotgun (WGS) entry which is preliminary data.</text>
</comment>
<dbReference type="PANTHER" id="PTHR38116:SF8">
    <property type="entry name" value="BZIP DOMAIN-CONTAINING PROTEIN"/>
    <property type="match status" value="1"/>
</dbReference>
<evidence type="ECO:0000313" key="3">
    <source>
        <dbReference type="Proteomes" id="UP000019478"/>
    </source>
</evidence>
<sequence length="452" mass="49637">MSGALARGEPRPIAPFVAGENGSNHTAAGVVLDSQRESTTAVGGELQGAELDSLQHSGLPQLSLTTASVSESLPFACDDPSLSLSPRGYVDQLAASHISATSGDFMDMTDPSTGLNLGRAVGSGMDSPALETELELDLSMPQESFPHLAQHGTMTQPLVLDGTCFIDTALQQEQGIADTSWTWSLPCFPPGEIPPSHAQLQRQLHLQGETLTSRTSLASDTKDLLGGLMEVLQDRGMEEVISAGFSSMFKSAKRQTQRHRQETARTLFSGLDPYLSSSMQPPGTTIFSGLIYNAYCLGFSLRDLFLVPKHPSPLYKPDQAHVDPQSLVAAAGTNPSMPANLRPTLPQVIYPHSTFLDLLPFPEMRSRAITLAATVPHIFDWFDLKWDLEYGLIYHRVRTSSSGDPGQPWDPRNWKATPWFLQKWHILMDDKTREMLKQTTVRQRTRRDVWGI</sequence>
<dbReference type="Proteomes" id="UP000019478">
    <property type="component" value="Unassembled WGS sequence"/>
</dbReference>
<evidence type="ECO:0000256" key="1">
    <source>
        <dbReference type="SAM" id="MobiDB-lite"/>
    </source>
</evidence>
<dbReference type="HOGENOM" id="CLU_605489_0_0_1"/>
<dbReference type="eggNOG" id="ENOG502SQFY">
    <property type="taxonomic scope" value="Eukaryota"/>
</dbReference>
<gene>
    <name evidence="2" type="ORF">A1O3_00614</name>
</gene>
<dbReference type="InterPro" id="IPR021833">
    <property type="entry name" value="DUF3425"/>
</dbReference>
<reference evidence="2 3" key="1">
    <citation type="submission" date="2013-03" db="EMBL/GenBank/DDBJ databases">
        <title>The Genome Sequence of Capronia epimyces CBS 606.96.</title>
        <authorList>
            <consortium name="The Broad Institute Genomics Platform"/>
            <person name="Cuomo C."/>
            <person name="de Hoog S."/>
            <person name="Gorbushina A."/>
            <person name="Walker B."/>
            <person name="Young S.K."/>
            <person name="Zeng Q."/>
            <person name="Gargeya S."/>
            <person name="Fitzgerald M."/>
            <person name="Haas B."/>
            <person name="Abouelleil A."/>
            <person name="Allen A.W."/>
            <person name="Alvarado L."/>
            <person name="Arachchi H.M."/>
            <person name="Berlin A.M."/>
            <person name="Chapman S.B."/>
            <person name="Gainer-Dewar J."/>
            <person name="Goldberg J."/>
            <person name="Griggs A."/>
            <person name="Gujja S."/>
            <person name="Hansen M."/>
            <person name="Howarth C."/>
            <person name="Imamovic A."/>
            <person name="Ireland A."/>
            <person name="Larimer J."/>
            <person name="McCowan C."/>
            <person name="Murphy C."/>
            <person name="Pearson M."/>
            <person name="Poon T.W."/>
            <person name="Priest M."/>
            <person name="Roberts A."/>
            <person name="Saif S."/>
            <person name="Shea T."/>
            <person name="Sisk P."/>
            <person name="Sykes S."/>
            <person name="Wortman J."/>
            <person name="Nusbaum C."/>
            <person name="Birren B."/>
        </authorList>
    </citation>
    <scope>NUCLEOTIDE SEQUENCE [LARGE SCALE GENOMIC DNA]</scope>
    <source>
        <strain evidence="2 3">CBS 606.96</strain>
    </source>
</reference>
<dbReference type="OrthoDB" id="5973539at2759"/>
<dbReference type="PANTHER" id="PTHR38116">
    <property type="entry name" value="CHROMOSOME 7, WHOLE GENOME SHOTGUN SEQUENCE"/>
    <property type="match status" value="1"/>
</dbReference>
<feature type="region of interest" description="Disordered" evidence="1">
    <location>
        <begin position="1"/>
        <end position="20"/>
    </location>
</feature>
<proteinExistence type="predicted"/>
<keyword evidence="3" id="KW-1185">Reference proteome</keyword>
<dbReference type="RefSeq" id="XP_007728954.1">
    <property type="nucleotide sequence ID" value="XM_007730764.1"/>
</dbReference>
<name>W9ZC26_9EURO</name>
<dbReference type="GeneID" id="19164754"/>
<dbReference type="STRING" id="1182542.W9ZC26"/>
<accession>W9ZC26</accession>
<organism evidence="2 3">
    <name type="scientific">Capronia epimyces CBS 606.96</name>
    <dbReference type="NCBI Taxonomy" id="1182542"/>
    <lineage>
        <taxon>Eukaryota</taxon>
        <taxon>Fungi</taxon>
        <taxon>Dikarya</taxon>
        <taxon>Ascomycota</taxon>
        <taxon>Pezizomycotina</taxon>
        <taxon>Eurotiomycetes</taxon>
        <taxon>Chaetothyriomycetidae</taxon>
        <taxon>Chaetothyriales</taxon>
        <taxon>Herpotrichiellaceae</taxon>
        <taxon>Capronia</taxon>
    </lineage>
</organism>